<evidence type="ECO:0000313" key="1">
    <source>
        <dbReference type="EMBL" id="GAA1959889.1"/>
    </source>
</evidence>
<reference evidence="1 2" key="1">
    <citation type="journal article" date="2019" name="Int. J. Syst. Evol. Microbiol.">
        <title>The Global Catalogue of Microorganisms (GCM) 10K type strain sequencing project: providing services to taxonomists for standard genome sequencing and annotation.</title>
        <authorList>
            <consortium name="The Broad Institute Genomics Platform"/>
            <consortium name="The Broad Institute Genome Sequencing Center for Infectious Disease"/>
            <person name="Wu L."/>
            <person name="Ma J."/>
        </authorList>
    </citation>
    <scope>NUCLEOTIDE SEQUENCE [LARGE SCALE GENOMIC DNA]</scope>
    <source>
        <strain evidence="1 2">JCM 16013</strain>
    </source>
</reference>
<comment type="caution">
    <text evidence="1">The sequence shown here is derived from an EMBL/GenBank/DDBJ whole genome shotgun (WGS) entry which is preliminary data.</text>
</comment>
<organism evidence="1 2">
    <name type="scientific">Catenulispora subtropica</name>
    <dbReference type="NCBI Taxonomy" id="450798"/>
    <lineage>
        <taxon>Bacteria</taxon>
        <taxon>Bacillati</taxon>
        <taxon>Actinomycetota</taxon>
        <taxon>Actinomycetes</taxon>
        <taxon>Catenulisporales</taxon>
        <taxon>Catenulisporaceae</taxon>
        <taxon>Catenulispora</taxon>
    </lineage>
</organism>
<keyword evidence="2" id="KW-1185">Reference proteome</keyword>
<dbReference type="Proteomes" id="UP001499854">
    <property type="component" value="Unassembled WGS sequence"/>
</dbReference>
<evidence type="ECO:0000313" key="2">
    <source>
        <dbReference type="Proteomes" id="UP001499854"/>
    </source>
</evidence>
<sequence>MEFSSVGGGGSPASRIMGERYALGMEAQGIYTNNHWNGSLCARGQQAIAVAPWPAPDESYGAPAGRWPQLSVRGG</sequence>
<dbReference type="EMBL" id="BAAAQM010000006">
    <property type="protein sequence ID" value="GAA1959889.1"/>
    <property type="molecule type" value="Genomic_DNA"/>
</dbReference>
<protein>
    <submittedName>
        <fullName evidence="1">Uncharacterized protein</fullName>
    </submittedName>
</protein>
<accession>A0ABN2QXI2</accession>
<name>A0ABN2QXI2_9ACTN</name>
<proteinExistence type="predicted"/>
<gene>
    <name evidence="1" type="ORF">GCM10009838_15320</name>
</gene>